<dbReference type="KEGG" id="spaa:SPAPADRAFT_63546"/>
<dbReference type="InterPro" id="IPR036928">
    <property type="entry name" value="AS_sf"/>
</dbReference>
<dbReference type="FunCoup" id="G3AVG9">
    <property type="interactions" value="52"/>
</dbReference>
<dbReference type="EMBL" id="GL996506">
    <property type="protein sequence ID" value="EGW29918.1"/>
    <property type="molecule type" value="Genomic_DNA"/>
</dbReference>
<evidence type="ECO:0000313" key="5">
    <source>
        <dbReference type="Proteomes" id="UP000000709"/>
    </source>
</evidence>
<dbReference type="Proteomes" id="UP000000709">
    <property type="component" value="Unassembled WGS sequence"/>
</dbReference>
<dbReference type="RefSeq" id="XP_007377684.1">
    <property type="nucleotide sequence ID" value="XM_007377622.1"/>
</dbReference>
<dbReference type="HOGENOM" id="CLU_009600_9_3_1"/>
<dbReference type="SUPFAM" id="SSF75304">
    <property type="entry name" value="Amidase signature (AS) enzymes"/>
    <property type="match status" value="1"/>
</dbReference>
<proteinExistence type="inferred from homology"/>
<evidence type="ECO:0000313" key="4">
    <source>
        <dbReference type="EMBL" id="EGW29918.1"/>
    </source>
</evidence>
<comment type="similarity">
    <text evidence="1">Belongs to the amidase family.</text>
</comment>
<dbReference type="OMA" id="TIAVMYD"/>
<reference evidence="4 5" key="1">
    <citation type="journal article" date="2011" name="Proc. Natl. Acad. Sci. U.S.A.">
        <title>Comparative genomics of xylose-fermenting fungi for enhanced biofuel production.</title>
        <authorList>
            <person name="Wohlbach D.J."/>
            <person name="Kuo A."/>
            <person name="Sato T.K."/>
            <person name="Potts K.M."/>
            <person name="Salamov A.A."/>
            <person name="LaButti K.M."/>
            <person name="Sun H."/>
            <person name="Clum A."/>
            <person name="Pangilinan J.L."/>
            <person name="Lindquist E.A."/>
            <person name="Lucas S."/>
            <person name="Lapidus A."/>
            <person name="Jin M."/>
            <person name="Gunawan C."/>
            <person name="Balan V."/>
            <person name="Dale B.E."/>
            <person name="Jeffries T.W."/>
            <person name="Zinkel R."/>
            <person name="Barry K.W."/>
            <person name="Grigoriev I.V."/>
            <person name="Gasch A.P."/>
        </authorList>
    </citation>
    <scope>NUCLEOTIDE SEQUENCE [LARGE SCALE GENOMIC DNA]</scope>
    <source>
        <strain evidence="5">NRRL Y-27907 / 11-Y1</strain>
    </source>
</reference>
<dbReference type="PANTHER" id="PTHR46072:SF4">
    <property type="entry name" value="AMIDASE C550.07-RELATED"/>
    <property type="match status" value="1"/>
</dbReference>
<protein>
    <recommendedName>
        <fullName evidence="3">Amidase domain-containing protein</fullName>
    </recommendedName>
</protein>
<sequence>MNYKGRITHGGYVSKLDNVTPEHGVTNQILANLGAVFYVRTNQPQTLMHLDSGNNVNGFSKNPFNLLLSSGGSSSGEGAISGFGGSAIGVGSDIGGSIRAPAAYSGSIGLRPSSKRISGLGAISSGAGQESVPAVIGPLTRSVDDVDLWMDAYINEGKPWELDGTLIHMPWRKVDKPNPADLTIAVIRDDGLVRVSPPVRRALNETVEKLRAAGVKIVEFTPPNTKLAYETVHKMYTCDGNYMQRELLSASGEPLTKLTKWSLNYGEGARDFPASENRKLNYIRDGLRQEYTEYLVKNKVDFILSPAYNNVAPHSEEVYNWSYTSLFNILDLPTLVIQSGVFQDPNVDKWTEEDLKYKYRSPLEQLENENYHPDEFIGAPVGLQLSGRRYFDEEVVAAGKAIVDVLGVDLFKH</sequence>
<keyword evidence="2" id="KW-0378">Hydrolase</keyword>
<dbReference type="Gene3D" id="3.90.1300.10">
    <property type="entry name" value="Amidase signature (AS) domain"/>
    <property type="match status" value="1"/>
</dbReference>
<evidence type="ECO:0000259" key="3">
    <source>
        <dbReference type="Pfam" id="PF01425"/>
    </source>
</evidence>
<dbReference type="eggNOG" id="KOG1212">
    <property type="taxonomic scope" value="Eukaryota"/>
</dbReference>
<evidence type="ECO:0000256" key="1">
    <source>
        <dbReference type="ARBA" id="ARBA00009199"/>
    </source>
</evidence>
<dbReference type="InParanoid" id="G3AVG9"/>
<accession>G3AVG9</accession>
<keyword evidence="5" id="KW-1185">Reference proteome</keyword>
<dbReference type="PANTHER" id="PTHR46072">
    <property type="entry name" value="AMIDASE-RELATED-RELATED"/>
    <property type="match status" value="1"/>
</dbReference>
<organism evidence="5">
    <name type="scientific">Spathaspora passalidarum (strain NRRL Y-27907 / 11-Y1)</name>
    <dbReference type="NCBI Taxonomy" id="619300"/>
    <lineage>
        <taxon>Eukaryota</taxon>
        <taxon>Fungi</taxon>
        <taxon>Dikarya</taxon>
        <taxon>Ascomycota</taxon>
        <taxon>Saccharomycotina</taxon>
        <taxon>Pichiomycetes</taxon>
        <taxon>Debaryomycetaceae</taxon>
        <taxon>Spathaspora</taxon>
    </lineage>
</organism>
<gene>
    <name evidence="4" type="ORF">SPAPADRAFT_63546</name>
</gene>
<name>G3AVG9_SPAPN</name>
<dbReference type="GO" id="GO:0016787">
    <property type="term" value="F:hydrolase activity"/>
    <property type="evidence" value="ECO:0007669"/>
    <property type="project" value="UniProtKB-KW"/>
</dbReference>
<dbReference type="Pfam" id="PF01425">
    <property type="entry name" value="Amidase"/>
    <property type="match status" value="1"/>
</dbReference>
<dbReference type="GeneID" id="18874796"/>
<dbReference type="InterPro" id="IPR023631">
    <property type="entry name" value="Amidase_dom"/>
</dbReference>
<evidence type="ECO:0000256" key="2">
    <source>
        <dbReference type="ARBA" id="ARBA00022801"/>
    </source>
</evidence>
<dbReference type="STRING" id="619300.G3AVG9"/>
<dbReference type="AlphaFoldDB" id="G3AVG9"/>
<dbReference type="OrthoDB" id="6428749at2759"/>
<feature type="domain" description="Amidase" evidence="3">
    <location>
        <begin position="3"/>
        <end position="395"/>
    </location>
</feature>